<proteinExistence type="predicted"/>
<gene>
    <name evidence="3" type="ORF">B4U79_02259</name>
    <name evidence="2" type="ORF">B4U79_09909</name>
    <name evidence="1" type="ORF">B4U79_15149</name>
</gene>
<dbReference type="STRING" id="1965070.A0A3S3PUS1"/>
<keyword evidence="4" id="KW-1185">Reference proteome</keyword>
<reference evidence="3 4" key="1">
    <citation type="journal article" date="2018" name="Gigascience">
        <title>Genomes of trombidid mites reveal novel predicted allergens and laterally-transferred genes associated with secondary metabolism.</title>
        <authorList>
            <person name="Dong X."/>
            <person name="Chaisiri K."/>
            <person name="Xia D."/>
            <person name="Armstrong S.D."/>
            <person name="Fang Y."/>
            <person name="Donnelly M.J."/>
            <person name="Kadowaki T."/>
            <person name="McGarry J.W."/>
            <person name="Darby A.C."/>
            <person name="Makepeace B.L."/>
        </authorList>
    </citation>
    <scope>NUCLEOTIDE SEQUENCE [LARGE SCALE GENOMIC DNA]</scope>
    <source>
        <strain evidence="3">UoL-WK</strain>
    </source>
</reference>
<evidence type="ECO:0000313" key="3">
    <source>
        <dbReference type="EMBL" id="RWS16745.1"/>
    </source>
</evidence>
<reference evidence="3" key="2">
    <citation type="submission" date="2018-11" db="EMBL/GenBank/DDBJ databases">
        <title>Trombidioid mite genomics.</title>
        <authorList>
            <person name="Dong X."/>
        </authorList>
    </citation>
    <scope>NUCLEOTIDE SEQUENCE</scope>
    <source>
        <strain evidence="3">UoL-WK</strain>
    </source>
</reference>
<accession>A0A3S3PUS1</accession>
<evidence type="ECO:0000313" key="2">
    <source>
        <dbReference type="EMBL" id="RWS15797.1"/>
    </source>
</evidence>
<protein>
    <submittedName>
        <fullName evidence="3">Uncharacterized protein</fullName>
    </submittedName>
</protein>
<dbReference type="AlphaFoldDB" id="A0A3S3PUS1"/>
<name>A0A3S3PUS1_9ACAR</name>
<sequence>MAFRYVGHLLFHDRNATFRPEEPIVVDKYLSAEDKFTFIDVIPGVIRPPTGGFHVGAKRTSAVYNSFSSLIESANEWLLKNNEWEVINLETVLLFFKATENSGCHLVPEDTCFPLDGEVHSSIMGLRKVKLTSSDEKNRMWLKRREGEEARDSDESKPISQTLKYVDFIPQTDDDDDKSRFEKLDAVVDRANKSIKDGRLDGKIITIETLNFPANAEWQIDPELTLHIFPTKCVSIIRIFYEKGEICKDLIGIEDFVPKRISGGGFFKKPEFQTVSDCIQRASEWLSDNPNYDFKNAQCLEVKMKSLSVIDTKIMSHSADRGDYIRIFRVAYTKPIAQNEFGASRPIFLTSVIFTPGDQEATIYEIKRKMQEWISAATREINSSGDQTGPRPQLLSAETVEIFTKEFTEEEIKAETENTFQFNRIGTMNSFLFVAFRVYFDVGFLCRKYRSKSISSTISTHKHNTNCKLM</sequence>
<organism evidence="3 4">
    <name type="scientific">Dinothrombium tinctorium</name>
    <dbReference type="NCBI Taxonomy" id="1965070"/>
    <lineage>
        <taxon>Eukaryota</taxon>
        <taxon>Metazoa</taxon>
        <taxon>Ecdysozoa</taxon>
        <taxon>Arthropoda</taxon>
        <taxon>Chelicerata</taxon>
        <taxon>Arachnida</taxon>
        <taxon>Acari</taxon>
        <taxon>Acariformes</taxon>
        <taxon>Trombidiformes</taxon>
        <taxon>Prostigmata</taxon>
        <taxon>Anystina</taxon>
        <taxon>Parasitengona</taxon>
        <taxon>Trombidioidea</taxon>
        <taxon>Trombidiidae</taxon>
        <taxon>Dinothrombium</taxon>
    </lineage>
</organism>
<dbReference type="OrthoDB" id="6492873at2759"/>
<dbReference type="EMBL" id="NCKU01000365">
    <property type="protein sequence ID" value="RWS15785.1"/>
    <property type="molecule type" value="Genomic_DNA"/>
</dbReference>
<dbReference type="EMBL" id="NCKU01000362">
    <property type="protein sequence ID" value="RWS15797.1"/>
    <property type="molecule type" value="Genomic_DNA"/>
</dbReference>
<comment type="caution">
    <text evidence="3">The sequence shown here is derived from an EMBL/GenBank/DDBJ whole genome shotgun (WGS) entry which is preliminary data.</text>
</comment>
<evidence type="ECO:0000313" key="1">
    <source>
        <dbReference type="EMBL" id="RWS15785.1"/>
    </source>
</evidence>
<evidence type="ECO:0000313" key="4">
    <source>
        <dbReference type="Proteomes" id="UP000285301"/>
    </source>
</evidence>
<dbReference type="Proteomes" id="UP000285301">
    <property type="component" value="Unassembled WGS sequence"/>
</dbReference>
<dbReference type="EMBL" id="NCKU01000176">
    <property type="protein sequence ID" value="RWS16745.1"/>
    <property type="molecule type" value="Genomic_DNA"/>
</dbReference>